<evidence type="ECO:0000313" key="1">
    <source>
        <dbReference type="EMBL" id="MDA2805180.1"/>
    </source>
</evidence>
<protein>
    <recommendedName>
        <fullName evidence="3">DUF3558 domain-containing protein</fullName>
    </recommendedName>
</protein>
<accession>A0ABT4TKF1</accession>
<organism evidence="1 2">
    <name type="scientific">Nocardiopsis suaedae</name>
    <dbReference type="NCBI Taxonomy" id="3018444"/>
    <lineage>
        <taxon>Bacteria</taxon>
        <taxon>Bacillati</taxon>
        <taxon>Actinomycetota</taxon>
        <taxon>Actinomycetes</taxon>
        <taxon>Streptosporangiales</taxon>
        <taxon>Nocardiopsidaceae</taxon>
        <taxon>Nocardiopsis</taxon>
    </lineage>
</organism>
<sequence>MRSPESLWRSAPPASRWAAAAVGVLVLTSASLMVGQVFEESGPSSEAGPDDRYTAAPECASVPGEAVGALVDEAALDTSDGGPMDGSDTARCAWTSVGTGAAPRTLQVDFRAYFSDAAGDTGGASAAADTVAELDAFQLGAVPAPASLGEDALLGRAGPAGTSGEAVFRDANLVVRVVYTGAADPGAGAMDEGQARDGAARAAEAIAEAL</sequence>
<evidence type="ECO:0000313" key="2">
    <source>
        <dbReference type="Proteomes" id="UP001165685"/>
    </source>
</evidence>
<dbReference type="Proteomes" id="UP001165685">
    <property type="component" value="Unassembled WGS sequence"/>
</dbReference>
<dbReference type="RefSeq" id="WP_270677826.1">
    <property type="nucleotide sequence ID" value="NZ_JAQFWP010000017.1"/>
</dbReference>
<name>A0ABT4TKF1_9ACTN</name>
<keyword evidence="2" id="KW-1185">Reference proteome</keyword>
<gene>
    <name evidence="1" type="ORF">O4U47_11730</name>
</gene>
<dbReference type="EMBL" id="JAQFWP010000017">
    <property type="protein sequence ID" value="MDA2805180.1"/>
    <property type="molecule type" value="Genomic_DNA"/>
</dbReference>
<comment type="caution">
    <text evidence="1">The sequence shown here is derived from an EMBL/GenBank/DDBJ whole genome shotgun (WGS) entry which is preliminary data.</text>
</comment>
<evidence type="ECO:0008006" key="3">
    <source>
        <dbReference type="Google" id="ProtNLM"/>
    </source>
</evidence>
<proteinExistence type="predicted"/>
<reference evidence="1" key="1">
    <citation type="submission" date="2023-01" db="EMBL/GenBank/DDBJ databases">
        <title>Draft genome sequence of Nocardiopsis sp. LSu2-4 isolated from halophytes.</title>
        <authorList>
            <person name="Duangmal K."/>
            <person name="Chantavorakit T."/>
        </authorList>
    </citation>
    <scope>NUCLEOTIDE SEQUENCE</scope>
    <source>
        <strain evidence="1">LSu2-4</strain>
    </source>
</reference>